<dbReference type="Gene3D" id="1.25.40.10">
    <property type="entry name" value="Tetratricopeptide repeat domain"/>
    <property type="match status" value="2"/>
</dbReference>
<dbReference type="Pfam" id="PF13432">
    <property type="entry name" value="TPR_16"/>
    <property type="match status" value="1"/>
</dbReference>
<dbReference type="Proteomes" id="UP000320055">
    <property type="component" value="Unassembled WGS sequence"/>
</dbReference>
<evidence type="ECO:0000313" key="2">
    <source>
        <dbReference type="EMBL" id="VEP13319.1"/>
    </source>
</evidence>
<name>A0A563VPL2_9CYAN</name>
<organism evidence="2 3">
    <name type="scientific">Hyella patelloides LEGE 07179</name>
    <dbReference type="NCBI Taxonomy" id="945734"/>
    <lineage>
        <taxon>Bacteria</taxon>
        <taxon>Bacillati</taxon>
        <taxon>Cyanobacteriota</taxon>
        <taxon>Cyanophyceae</taxon>
        <taxon>Pleurocapsales</taxon>
        <taxon>Hyellaceae</taxon>
        <taxon>Hyella</taxon>
    </lineage>
</organism>
<feature type="repeat" description="TPR" evidence="1">
    <location>
        <begin position="183"/>
        <end position="216"/>
    </location>
</feature>
<reference evidence="2 3" key="1">
    <citation type="submission" date="2019-01" db="EMBL/GenBank/DDBJ databases">
        <authorList>
            <person name="Brito A."/>
        </authorList>
    </citation>
    <scope>NUCLEOTIDE SEQUENCE [LARGE SCALE GENOMIC DNA]</scope>
    <source>
        <strain evidence="2">1</strain>
    </source>
</reference>
<dbReference type="Pfam" id="PF13176">
    <property type="entry name" value="TPR_7"/>
    <property type="match status" value="1"/>
</dbReference>
<keyword evidence="1" id="KW-0802">TPR repeat</keyword>
<dbReference type="InterPro" id="IPR019734">
    <property type="entry name" value="TPR_rpt"/>
</dbReference>
<keyword evidence="3" id="KW-1185">Reference proteome</keyword>
<proteinExistence type="predicted"/>
<dbReference type="SUPFAM" id="SSF48452">
    <property type="entry name" value="TPR-like"/>
    <property type="match status" value="1"/>
</dbReference>
<evidence type="ECO:0000313" key="3">
    <source>
        <dbReference type="Proteomes" id="UP000320055"/>
    </source>
</evidence>
<sequence>MQNKRSPWMSIVLGLMLFSLIIFSGLPLVNSIFQENQLFSQSDSVTAISPEQKAQWEAEASGYQKVLLREPENETALRELLNIRLKQQDLAGAIAPLSTLAKIHPTQPEYGILLGQAKQYSEDNEGAASAYRDVLATYPDNIMALGGLVNLFLSQNLSERAIAILQNTLDRVSEKEESNVDLGSIKLLLGEVYTETQKYTEAINLYDEIAEADTSDFRPLLAKALVLQKQEKTEEAKSLLESAYELAPAEFKDQVKGAISN</sequence>
<protein>
    <submittedName>
        <fullName evidence="2">Uncharacterized protein</fullName>
    </submittedName>
</protein>
<dbReference type="OrthoDB" id="581415at2"/>
<gene>
    <name evidence="2" type="ORF">H1P_1940005</name>
</gene>
<dbReference type="InterPro" id="IPR011990">
    <property type="entry name" value="TPR-like_helical_dom_sf"/>
</dbReference>
<accession>A0A563VPL2</accession>
<dbReference type="EMBL" id="CAACVJ010000106">
    <property type="protein sequence ID" value="VEP13319.1"/>
    <property type="molecule type" value="Genomic_DNA"/>
</dbReference>
<dbReference type="AlphaFoldDB" id="A0A563VPL2"/>
<dbReference type="SMART" id="SM00028">
    <property type="entry name" value="TPR"/>
    <property type="match status" value="3"/>
</dbReference>
<evidence type="ECO:0000256" key="1">
    <source>
        <dbReference type="PROSITE-ProRule" id="PRU00339"/>
    </source>
</evidence>
<dbReference type="Pfam" id="PF13181">
    <property type="entry name" value="TPR_8"/>
    <property type="match status" value="1"/>
</dbReference>
<dbReference type="PROSITE" id="PS50005">
    <property type="entry name" value="TPR"/>
    <property type="match status" value="1"/>
</dbReference>